<evidence type="ECO:0000313" key="2">
    <source>
        <dbReference type="EMBL" id="KAK3786853.1"/>
    </source>
</evidence>
<evidence type="ECO:0000313" key="3">
    <source>
        <dbReference type="Proteomes" id="UP001283361"/>
    </source>
</evidence>
<feature type="compositionally biased region" description="Basic and acidic residues" evidence="1">
    <location>
        <begin position="99"/>
        <end position="114"/>
    </location>
</feature>
<proteinExistence type="predicted"/>
<feature type="region of interest" description="Disordered" evidence="1">
    <location>
        <begin position="30"/>
        <end position="72"/>
    </location>
</feature>
<feature type="compositionally biased region" description="Polar residues" evidence="1">
    <location>
        <begin position="125"/>
        <end position="138"/>
    </location>
</feature>
<dbReference type="AlphaFoldDB" id="A0AAE1DZ29"/>
<comment type="caution">
    <text evidence="2">The sequence shown here is derived from an EMBL/GenBank/DDBJ whole genome shotgun (WGS) entry which is preliminary data.</text>
</comment>
<sequence>MGFVTLLETLFGFVSQIETKFNKQIVNRVPPETALQEKRPQVPTSQRKVPKSQHQGEKTPSSNITEKRHQVSISQEEGVLIWSQRGLNLITSPAMGCPEAREESEDRHFSKTDLHLGTGDMVQPSKISSASNAESNGT</sequence>
<accession>A0AAE1DZ29</accession>
<dbReference type="EMBL" id="JAWDGP010001938">
    <property type="protein sequence ID" value="KAK3786853.1"/>
    <property type="molecule type" value="Genomic_DNA"/>
</dbReference>
<keyword evidence="3" id="KW-1185">Reference proteome</keyword>
<gene>
    <name evidence="2" type="ORF">RRG08_030900</name>
</gene>
<feature type="region of interest" description="Disordered" evidence="1">
    <location>
        <begin position="94"/>
        <end position="138"/>
    </location>
</feature>
<dbReference type="Proteomes" id="UP001283361">
    <property type="component" value="Unassembled WGS sequence"/>
</dbReference>
<organism evidence="2 3">
    <name type="scientific">Elysia crispata</name>
    <name type="common">lettuce slug</name>
    <dbReference type="NCBI Taxonomy" id="231223"/>
    <lineage>
        <taxon>Eukaryota</taxon>
        <taxon>Metazoa</taxon>
        <taxon>Spiralia</taxon>
        <taxon>Lophotrochozoa</taxon>
        <taxon>Mollusca</taxon>
        <taxon>Gastropoda</taxon>
        <taxon>Heterobranchia</taxon>
        <taxon>Euthyneura</taxon>
        <taxon>Panpulmonata</taxon>
        <taxon>Sacoglossa</taxon>
        <taxon>Placobranchoidea</taxon>
        <taxon>Plakobranchidae</taxon>
        <taxon>Elysia</taxon>
    </lineage>
</organism>
<reference evidence="2" key="1">
    <citation type="journal article" date="2023" name="G3 (Bethesda)">
        <title>A reference genome for the long-term kleptoplast-retaining sea slug Elysia crispata morphotype clarki.</title>
        <authorList>
            <person name="Eastman K.E."/>
            <person name="Pendleton A.L."/>
            <person name="Shaikh M.A."/>
            <person name="Suttiyut T."/>
            <person name="Ogas R."/>
            <person name="Tomko P."/>
            <person name="Gavelis G."/>
            <person name="Widhalm J.R."/>
            <person name="Wisecaver J.H."/>
        </authorList>
    </citation>
    <scope>NUCLEOTIDE SEQUENCE</scope>
    <source>
        <strain evidence="2">ECLA1</strain>
    </source>
</reference>
<evidence type="ECO:0000256" key="1">
    <source>
        <dbReference type="SAM" id="MobiDB-lite"/>
    </source>
</evidence>
<name>A0AAE1DZ29_9GAST</name>
<protein>
    <submittedName>
        <fullName evidence="2">Uncharacterized protein</fullName>
    </submittedName>
</protein>